<evidence type="ECO:0000313" key="1">
    <source>
        <dbReference type="EMBL" id="KFD66718.1"/>
    </source>
</evidence>
<dbReference type="EMBL" id="KL367521">
    <property type="protein sequence ID" value="KFD66718.1"/>
    <property type="molecule type" value="Genomic_DNA"/>
</dbReference>
<gene>
    <name evidence="1" type="ORF">M514_21067</name>
</gene>
<accession>A0A085NB72</accession>
<dbReference type="Proteomes" id="UP000030758">
    <property type="component" value="Unassembled WGS sequence"/>
</dbReference>
<dbReference type="AlphaFoldDB" id="A0A085NB72"/>
<sequence length="109" mass="12223">MYAGSKQIRTYMAGLDSEMPNGRNHATHGRNLGADLVLERAARNPEGTEISNVKFQTIDDIPDKDGMTEAINFHVYKGFENLDFHNSVLEFDNLFMVLLTGLISLPSYD</sequence>
<protein>
    <submittedName>
        <fullName evidence="1">Uncharacterized protein</fullName>
    </submittedName>
</protein>
<reference evidence="1" key="1">
    <citation type="journal article" date="2014" name="Nat. Genet.">
        <title>Genome and transcriptome of the porcine whipworm Trichuris suis.</title>
        <authorList>
            <person name="Jex A.R."/>
            <person name="Nejsum P."/>
            <person name="Schwarz E.M."/>
            <person name="Hu L."/>
            <person name="Young N.D."/>
            <person name="Hall R.S."/>
            <person name="Korhonen P.K."/>
            <person name="Liao S."/>
            <person name="Thamsborg S."/>
            <person name="Xia J."/>
            <person name="Xu P."/>
            <person name="Wang S."/>
            <person name="Scheerlinck J.P."/>
            <person name="Hofmann A."/>
            <person name="Sternberg P.W."/>
            <person name="Wang J."/>
            <person name="Gasser R.B."/>
        </authorList>
    </citation>
    <scope>NUCLEOTIDE SEQUENCE [LARGE SCALE GENOMIC DNA]</scope>
    <source>
        <strain evidence="1">DCEP-RM93F</strain>
    </source>
</reference>
<organism evidence="1">
    <name type="scientific">Trichuris suis</name>
    <name type="common">pig whipworm</name>
    <dbReference type="NCBI Taxonomy" id="68888"/>
    <lineage>
        <taxon>Eukaryota</taxon>
        <taxon>Metazoa</taxon>
        <taxon>Ecdysozoa</taxon>
        <taxon>Nematoda</taxon>
        <taxon>Enoplea</taxon>
        <taxon>Dorylaimia</taxon>
        <taxon>Trichinellida</taxon>
        <taxon>Trichuridae</taxon>
        <taxon>Trichuris</taxon>
    </lineage>
</organism>
<proteinExistence type="predicted"/>
<name>A0A085NB72_9BILA</name>